<dbReference type="Pfam" id="PF04149">
    <property type="entry name" value="DUF397"/>
    <property type="match status" value="1"/>
</dbReference>
<reference evidence="2 3" key="1">
    <citation type="submission" date="2019-10" db="EMBL/GenBank/DDBJ databases">
        <title>Actinomadura rubteroloni sp. nov. and Actinomadura macrotermitis sp. nov., isolated from the gut of fungus growing-termite Macrotermes natalensis.</title>
        <authorList>
            <person name="Benndorf R."/>
            <person name="Martin K."/>
            <person name="Kuefner M."/>
            <person name="De Beer W."/>
            <person name="Kaster A.-K."/>
            <person name="Vollmers J."/>
            <person name="Poulsen M."/>
            <person name="Beemelmanns C."/>
        </authorList>
    </citation>
    <scope>NUCLEOTIDE SEQUENCE [LARGE SCALE GENOMIC DNA]</scope>
    <source>
        <strain evidence="2 3">RB68</strain>
    </source>
</reference>
<protein>
    <recommendedName>
        <fullName evidence="1">DUF397 domain-containing protein</fullName>
    </recommendedName>
</protein>
<proteinExistence type="predicted"/>
<organism evidence="2 3">
    <name type="scientific">Actinomadura macrotermitis</name>
    <dbReference type="NCBI Taxonomy" id="2585200"/>
    <lineage>
        <taxon>Bacteria</taxon>
        <taxon>Bacillati</taxon>
        <taxon>Actinomycetota</taxon>
        <taxon>Actinomycetes</taxon>
        <taxon>Streptosporangiales</taxon>
        <taxon>Thermomonosporaceae</taxon>
        <taxon>Actinomadura</taxon>
    </lineage>
</organism>
<comment type="caution">
    <text evidence="2">The sequence shown here is derived from an EMBL/GenBank/DDBJ whole genome shotgun (WGS) entry which is preliminary data.</text>
</comment>
<evidence type="ECO:0000259" key="1">
    <source>
        <dbReference type="Pfam" id="PF04149"/>
    </source>
</evidence>
<evidence type="ECO:0000313" key="3">
    <source>
        <dbReference type="Proteomes" id="UP000487268"/>
    </source>
</evidence>
<dbReference type="RefSeq" id="WP_153536995.1">
    <property type="nucleotide sequence ID" value="NZ_WEGH01000003.1"/>
</dbReference>
<name>A0A7K0C1G6_9ACTN</name>
<dbReference type="OrthoDB" id="3483245at2"/>
<gene>
    <name evidence="2" type="ORF">ACRB68_53870</name>
</gene>
<sequence>MINWRKSSYSGGGGAGGQDCVEVAKLTGAIGMRDSKAPETGHLSLPATGFTALVARVKRDELDL</sequence>
<accession>A0A7K0C1G6</accession>
<keyword evidence="3" id="KW-1185">Reference proteome</keyword>
<dbReference type="Proteomes" id="UP000487268">
    <property type="component" value="Unassembled WGS sequence"/>
</dbReference>
<dbReference type="InterPro" id="IPR007278">
    <property type="entry name" value="DUF397"/>
</dbReference>
<dbReference type="AlphaFoldDB" id="A0A7K0C1G6"/>
<dbReference type="EMBL" id="WEGH01000003">
    <property type="protein sequence ID" value="MQY07287.1"/>
    <property type="molecule type" value="Genomic_DNA"/>
</dbReference>
<feature type="domain" description="DUF397" evidence="1">
    <location>
        <begin position="3"/>
        <end position="58"/>
    </location>
</feature>
<evidence type="ECO:0000313" key="2">
    <source>
        <dbReference type="EMBL" id="MQY07287.1"/>
    </source>
</evidence>